<dbReference type="RefSeq" id="WP_109029855.1">
    <property type="nucleotide sequence ID" value="NZ_BEWD01000003.1"/>
</dbReference>
<dbReference type="PROSITE" id="PS50244">
    <property type="entry name" value="S5A_REDUCTASE"/>
    <property type="match status" value="1"/>
</dbReference>
<dbReference type="InterPro" id="IPR010721">
    <property type="entry name" value="UstE-like"/>
</dbReference>
<proteinExistence type="predicted"/>
<reference evidence="2 3" key="1">
    <citation type="submission" date="2020-01" db="EMBL/GenBank/DDBJ databases">
        <title>Insect and environment-associated Actinomycetes.</title>
        <authorList>
            <person name="Currrie C."/>
            <person name="Chevrette M."/>
            <person name="Carlson C."/>
            <person name="Stubbendieck R."/>
            <person name="Wendt-Pienkowski E."/>
        </authorList>
    </citation>
    <scope>NUCLEOTIDE SEQUENCE [LARGE SCALE GENOMIC DNA]</scope>
    <source>
        <strain evidence="2 3">SID7739</strain>
    </source>
</reference>
<accession>A0A6G3TI55</accession>
<feature type="transmembrane region" description="Helical" evidence="1">
    <location>
        <begin position="107"/>
        <end position="126"/>
    </location>
</feature>
<dbReference type="PANTHER" id="PTHR32251:SF17">
    <property type="entry name" value="STEROID 5-ALPHA REDUCTASE C-TERMINAL DOMAIN-CONTAINING PROTEIN"/>
    <property type="match status" value="1"/>
</dbReference>
<dbReference type="AlphaFoldDB" id="A0A6G3TI55"/>
<evidence type="ECO:0000313" key="2">
    <source>
        <dbReference type="EMBL" id="NEC36390.1"/>
    </source>
</evidence>
<sequence>MYGGYDASTGPKALVTAFNTVAVAGAVWFLFGGADTVADWFGTDFDEAATLRRVLLATLSVLYLLRFIATNFVMLQRKMEWSESATIGIWVLVIHGTMAYFGGTNDAGVSVFTWLGVVLYLLGSYLNTGSEYQRKLWKKRPENKGKLYTEGLFKHSMHINYFGDAVLFSGFALVTGTPWAFAIPLIMVCMFVFLNIPMLDKYLAERYGEAFDEYASRTAKFVPYVY</sequence>
<keyword evidence="1" id="KW-0812">Transmembrane</keyword>
<name>A0A6G3TI55_9ACTN</name>
<dbReference type="EMBL" id="JAAGMQ010000750">
    <property type="protein sequence ID" value="NEC36390.1"/>
    <property type="molecule type" value="Genomic_DNA"/>
</dbReference>
<comment type="caution">
    <text evidence="2">The sequence shown here is derived from an EMBL/GenBank/DDBJ whole genome shotgun (WGS) entry which is preliminary data.</text>
</comment>
<dbReference type="Proteomes" id="UP000475666">
    <property type="component" value="Unassembled WGS sequence"/>
</dbReference>
<dbReference type="GeneID" id="97194887"/>
<evidence type="ECO:0000313" key="3">
    <source>
        <dbReference type="Proteomes" id="UP000475666"/>
    </source>
</evidence>
<evidence type="ECO:0000256" key="1">
    <source>
        <dbReference type="SAM" id="Phobius"/>
    </source>
</evidence>
<dbReference type="Pfam" id="PF06966">
    <property type="entry name" value="DUF1295"/>
    <property type="match status" value="1"/>
</dbReference>
<dbReference type="GO" id="GO:0016020">
    <property type="term" value="C:membrane"/>
    <property type="evidence" value="ECO:0007669"/>
    <property type="project" value="TreeGrafter"/>
</dbReference>
<feature type="transmembrane region" description="Helical" evidence="1">
    <location>
        <begin position="51"/>
        <end position="69"/>
    </location>
</feature>
<dbReference type="PANTHER" id="PTHR32251">
    <property type="entry name" value="3-OXO-5-ALPHA-STEROID 4-DEHYDROGENASE"/>
    <property type="match status" value="1"/>
</dbReference>
<keyword evidence="1" id="KW-0472">Membrane</keyword>
<keyword evidence="1" id="KW-1133">Transmembrane helix</keyword>
<protein>
    <submittedName>
        <fullName evidence="2">DUF1295 domain-containing protein</fullName>
    </submittedName>
</protein>
<gene>
    <name evidence="2" type="ORF">G3I66_24895</name>
</gene>
<organism evidence="2 3">
    <name type="scientific">Streptomyces rubrogriseus</name>
    <dbReference type="NCBI Taxonomy" id="194673"/>
    <lineage>
        <taxon>Bacteria</taxon>
        <taxon>Bacillati</taxon>
        <taxon>Actinomycetota</taxon>
        <taxon>Actinomycetes</taxon>
        <taxon>Kitasatosporales</taxon>
        <taxon>Streptomycetaceae</taxon>
        <taxon>Streptomyces</taxon>
        <taxon>Streptomyces violaceoruber group</taxon>
    </lineage>
</organism>
<dbReference type="Gene3D" id="1.20.120.1630">
    <property type="match status" value="1"/>
</dbReference>
<feature type="transmembrane region" description="Helical" evidence="1">
    <location>
        <begin position="81"/>
        <end position="101"/>
    </location>
</feature>
<feature type="transmembrane region" description="Helical" evidence="1">
    <location>
        <begin position="12"/>
        <end position="31"/>
    </location>
</feature>